<keyword evidence="3" id="KW-1185">Reference proteome</keyword>
<proteinExistence type="predicted"/>
<gene>
    <name evidence="2" type="ORF">KX928_00260</name>
</gene>
<feature type="domain" description="UspA" evidence="1">
    <location>
        <begin position="229"/>
        <end position="280"/>
    </location>
</feature>
<evidence type="ECO:0000313" key="2">
    <source>
        <dbReference type="EMBL" id="MBW4706211.1"/>
    </source>
</evidence>
<dbReference type="CDD" id="cd00293">
    <property type="entry name" value="USP-like"/>
    <property type="match status" value="1"/>
</dbReference>
<sequence>MDRTTTLFVINQDTPDNVISEVADAAAEKQARLSCLLLGPAPPLPTYAYGVPPYGAMNIPPNWVKIVEKEQQALNHRVNEVEALLARSGPAGDVIGHLCATTDIKHLVGTRARVCDIAHIAPHLHDAPDIMREAAHGVLFRSPIGLMLNAAPYRPVSRVFVAWNSSDAAAKAVHAALPYLLAAQEVVIGCFDPVITADKEGADPGTDVAAWLSHRGCTVTVTQYPSGGREIAQCLQDRAKEGGADLLVMGAYGHTRMVQAVFGGTTRTLMEQTDLPVLLAH</sequence>
<evidence type="ECO:0000259" key="1">
    <source>
        <dbReference type="Pfam" id="PF00582"/>
    </source>
</evidence>
<dbReference type="EMBL" id="JAHXDN010000001">
    <property type="protein sequence ID" value="MBW4706211.1"/>
    <property type="molecule type" value="Genomic_DNA"/>
</dbReference>
<name>A0A9X1FRF6_9RHOB</name>
<comment type="caution">
    <text evidence="2">The sequence shown here is derived from an EMBL/GenBank/DDBJ whole genome shotgun (WGS) entry which is preliminary data.</text>
</comment>
<dbReference type="InterPro" id="IPR006016">
    <property type="entry name" value="UspA"/>
</dbReference>
<accession>A0A9X1FRF6</accession>
<protein>
    <submittedName>
        <fullName evidence="2">Universal stress protein</fullName>
    </submittedName>
</protein>
<dbReference type="AlphaFoldDB" id="A0A9X1FRF6"/>
<dbReference type="Proteomes" id="UP001138661">
    <property type="component" value="Unassembled WGS sequence"/>
</dbReference>
<evidence type="ECO:0000313" key="3">
    <source>
        <dbReference type="Proteomes" id="UP001138661"/>
    </source>
</evidence>
<dbReference type="RefSeq" id="WP_219497659.1">
    <property type="nucleotide sequence ID" value="NZ_JAHXDN010000001.1"/>
</dbReference>
<organism evidence="2 3">
    <name type="scientific">Roseobacter insulae</name>
    <dbReference type="NCBI Taxonomy" id="2859783"/>
    <lineage>
        <taxon>Bacteria</taxon>
        <taxon>Pseudomonadati</taxon>
        <taxon>Pseudomonadota</taxon>
        <taxon>Alphaproteobacteria</taxon>
        <taxon>Rhodobacterales</taxon>
        <taxon>Roseobacteraceae</taxon>
        <taxon>Roseobacter</taxon>
    </lineage>
</organism>
<dbReference type="Pfam" id="PF00582">
    <property type="entry name" value="Usp"/>
    <property type="match status" value="1"/>
</dbReference>
<reference evidence="2" key="1">
    <citation type="submission" date="2021-07" db="EMBL/GenBank/DDBJ databases">
        <title>Roseobacter insulae sp. nov., isolated from a tidal flat.</title>
        <authorList>
            <person name="Park S."/>
            <person name="Yoon J.-H."/>
        </authorList>
    </citation>
    <scope>NUCLEOTIDE SEQUENCE</scope>
    <source>
        <strain evidence="2">YSTF-M11</strain>
    </source>
</reference>